<dbReference type="Pfam" id="PF13333">
    <property type="entry name" value="rve_2"/>
    <property type="match status" value="1"/>
</dbReference>
<comment type="caution">
    <text evidence="2">The sequence shown here is derived from an EMBL/GenBank/DDBJ whole genome shotgun (WGS) entry which is preliminary data.</text>
</comment>
<keyword evidence="3" id="KW-1185">Reference proteome</keyword>
<feature type="domain" description="Integrase catalytic" evidence="1">
    <location>
        <begin position="26"/>
        <end position="58"/>
    </location>
</feature>
<dbReference type="EMBL" id="VFYP01000009">
    <property type="protein sequence ID" value="TPP03929.1"/>
    <property type="molecule type" value="Genomic_DNA"/>
</dbReference>
<reference evidence="2 3" key="1">
    <citation type="submission" date="2019-06" db="EMBL/GenBank/DDBJ databases">
        <title>Rhizobium sp. CL12 isolated from roots of soybean.</title>
        <authorList>
            <person name="Wang C."/>
        </authorList>
    </citation>
    <scope>NUCLEOTIDE SEQUENCE [LARGE SCALE GENOMIC DNA]</scope>
    <source>
        <strain evidence="2 3">CL12</strain>
    </source>
</reference>
<dbReference type="InterPro" id="IPR001584">
    <property type="entry name" value="Integrase_cat-core"/>
</dbReference>
<organism evidence="2 3">
    <name type="scientific">Rhizobium glycinendophyticum</name>
    <dbReference type="NCBI Taxonomy" id="2589807"/>
    <lineage>
        <taxon>Bacteria</taxon>
        <taxon>Pseudomonadati</taxon>
        <taxon>Pseudomonadota</taxon>
        <taxon>Alphaproteobacteria</taxon>
        <taxon>Hyphomicrobiales</taxon>
        <taxon>Rhizobiaceae</taxon>
        <taxon>Rhizobium/Agrobacterium group</taxon>
        <taxon>Rhizobium</taxon>
    </lineage>
</organism>
<protein>
    <submittedName>
        <fullName evidence="2">IS3 family transposase</fullName>
    </submittedName>
</protein>
<accession>A0A504TPJ4</accession>
<evidence type="ECO:0000313" key="3">
    <source>
        <dbReference type="Proteomes" id="UP000316429"/>
    </source>
</evidence>
<dbReference type="Proteomes" id="UP000316429">
    <property type="component" value="Unassembled WGS sequence"/>
</dbReference>
<name>A0A504TPJ4_9HYPH</name>
<proteinExistence type="predicted"/>
<sequence>MACRNNHRRPDLEWHFNGHHNAAAKSFFNLLKQERILRKVYGTCDEALQDVLDYIEMCSNQ</sequence>
<evidence type="ECO:0000259" key="1">
    <source>
        <dbReference type="Pfam" id="PF13333"/>
    </source>
</evidence>
<evidence type="ECO:0000313" key="2">
    <source>
        <dbReference type="EMBL" id="TPP03929.1"/>
    </source>
</evidence>
<dbReference type="AlphaFoldDB" id="A0A504TPJ4"/>
<gene>
    <name evidence="2" type="ORF">FJQ55_22830</name>
</gene>